<keyword evidence="2" id="KW-1185">Reference proteome</keyword>
<gene>
    <name evidence="1" type="ORF">GLOTRDRAFT_126286</name>
</gene>
<sequence length="202" mass="22793">MSDFIDFEEFKQPATASTANGFARILGFGTTVLNYYIKDVGNITTRLFPVYYIPDLNICLMSLGVLLQDKLKVSGNDRHISLYEKGLREPLFRFLPRQPGDTIYSVSTIPAPDAYSIFPTIYAVDYGIMHRRMGHPSKEVLRQAREHTKGFPTNLEFPSEDPVMPWIGETVSLGDEEDLDRTIAEAAGFDQKAFIDEHYSAA</sequence>
<dbReference type="GeneID" id="19301371"/>
<reference evidence="1 2" key="1">
    <citation type="journal article" date="2012" name="Science">
        <title>The Paleozoic origin of enzymatic lignin decomposition reconstructed from 31 fungal genomes.</title>
        <authorList>
            <person name="Floudas D."/>
            <person name="Binder M."/>
            <person name="Riley R."/>
            <person name="Barry K."/>
            <person name="Blanchette R.A."/>
            <person name="Henrissat B."/>
            <person name="Martinez A.T."/>
            <person name="Otillar R."/>
            <person name="Spatafora J.W."/>
            <person name="Yadav J.S."/>
            <person name="Aerts A."/>
            <person name="Benoit I."/>
            <person name="Boyd A."/>
            <person name="Carlson A."/>
            <person name="Copeland A."/>
            <person name="Coutinho P.M."/>
            <person name="de Vries R.P."/>
            <person name="Ferreira P."/>
            <person name="Findley K."/>
            <person name="Foster B."/>
            <person name="Gaskell J."/>
            <person name="Glotzer D."/>
            <person name="Gorecki P."/>
            <person name="Heitman J."/>
            <person name="Hesse C."/>
            <person name="Hori C."/>
            <person name="Igarashi K."/>
            <person name="Jurgens J.A."/>
            <person name="Kallen N."/>
            <person name="Kersten P."/>
            <person name="Kohler A."/>
            <person name="Kuees U."/>
            <person name="Kumar T.K.A."/>
            <person name="Kuo A."/>
            <person name="LaButti K."/>
            <person name="Larrondo L.F."/>
            <person name="Lindquist E."/>
            <person name="Ling A."/>
            <person name="Lombard V."/>
            <person name="Lucas S."/>
            <person name="Lundell T."/>
            <person name="Martin R."/>
            <person name="McLaughlin D.J."/>
            <person name="Morgenstern I."/>
            <person name="Morin E."/>
            <person name="Murat C."/>
            <person name="Nagy L.G."/>
            <person name="Nolan M."/>
            <person name="Ohm R.A."/>
            <person name="Patyshakuliyeva A."/>
            <person name="Rokas A."/>
            <person name="Ruiz-Duenas F.J."/>
            <person name="Sabat G."/>
            <person name="Salamov A."/>
            <person name="Samejima M."/>
            <person name="Schmutz J."/>
            <person name="Slot J.C."/>
            <person name="St John F."/>
            <person name="Stenlid J."/>
            <person name="Sun H."/>
            <person name="Sun S."/>
            <person name="Syed K."/>
            <person name="Tsang A."/>
            <person name="Wiebenga A."/>
            <person name="Young D."/>
            <person name="Pisabarro A."/>
            <person name="Eastwood D.C."/>
            <person name="Martin F."/>
            <person name="Cullen D."/>
            <person name="Grigoriev I.V."/>
            <person name="Hibbett D.S."/>
        </authorList>
    </citation>
    <scope>NUCLEOTIDE SEQUENCE [LARGE SCALE GENOMIC DNA]</scope>
    <source>
        <strain evidence="1 2">ATCC 11539</strain>
    </source>
</reference>
<name>S7QES1_GLOTA</name>
<evidence type="ECO:0008006" key="3">
    <source>
        <dbReference type="Google" id="ProtNLM"/>
    </source>
</evidence>
<organism evidence="1 2">
    <name type="scientific">Gloeophyllum trabeum (strain ATCC 11539 / FP-39264 / Madison 617)</name>
    <name type="common">Brown rot fungus</name>
    <dbReference type="NCBI Taxonomy" id="670483"/>
    <lineage>
        <taxon>Eukaryota</taxon>
        <taxon>Fungi</taxon>
        <taxon>Dikarya</taxon>
        <taxon>Basidiomycota</taxon>
        <taxon>Agaricomycotina</taxon>
        <taxon>Agaricomycetes</taxon>
        <taxon>Gloeophyllales</taxon>
        <taxon>Gloeophyllaceae</taxon>
        <taxon>Gloeophyllum</taxon>
    </lineage>
</organism>
<dbReference type="KEGG" id="gtr:GLOTRDRAFT_126286"/>
<proteinExistence type="predicted"/>
<evidence type="ECO:0000313" key="2">
    <source>
        <dbReference type="Proteomes" id="UP000030669"/>
    </source>
</evidence>
<dbReference type="Proteomes" id="UP000030669">
    <property type="component" value="Unassembled WGS sequence"/>
</dbReference>
<dbReference type="EMBL" id="KB469298">
    <property type="protein sequence ID" value="EPQ57798.1"/>
    <property type="molecule type" value="Genomic_DNA"/>
</dbReference>
<accession>S7QES1</accession>
<protein>
    <recommendedName>
        <fullName evidence="3">GAG-pre-integrase domain-containing protein</fullName>
    </recommendedName>
</protein>
<dbReference type="HOGENOM" id="CLU_1354738_0_0_1"/>
<evidence type="ECO:0000313" key="1">
    <source>
        <dbReference type="EMBL" id="EPQ57798.1"/>
    </source>
</evidence>
<dbReference type="AlphaFoldDB" id="S7QES1"/>
<dbReference type="OrthoDB" id="7691805at2759"/>
<dbReference type="RefSeq" id="XP_007863155.1">
    <property type="nucleotide sequence ID" value="XM_007864964.1"/>
</dbReference>